<gene>
    <name evidence="4" type="primary">nlpD_7</name>
    <name evidence="4" type="ORF">GALL_281250</name>
</gene>
<dbReference type="Gene3D" id="3.10.350.10">
    <property type="entry name" value="LysM domain"/>
    <property type="match status" value="2"/>
</dbReference>
<dbReference type="PROSITE" id="PS51257">
    <property type="entry name" value="PROKAR_LIPOPROTEIN"/>
    <property type="match status" value="1"/>
</dbReference>
<dbReference type="InterPro" id="IPR050570">
    <property type="entry name" value="Cell_wall_metabolism_enzyme"/>
</dbReference>
<evidence type="ECO:0000256" key="2">
    <source>
        <dbReference type="SAM" id="MobiDB-lite"/>
    </source>
</evidence>
<dbReference type="AlphaFoldDB" id="A0A1J5RKB3"/>
<feature type="compositionally biased region" description="Pro residues" evidence="2">
    <location>
        <begin position="205"/>
        <end position="216"/>
    </location>
</feature>
<dbReference type="PANTHER" id="PTHR21666">
    <property type="entry name" value="PEPTIDASE-RELATED"/>
    <property type="match status" value="1"/>
</dbReference>
<dbReference type="InterPro" id="IPR036779">
    <property type="entry name" value="LysM_dom_sf"/>
</dbReference>
<feature type="compositionally biased region" description="Low complexity" evidence="2">
    <location>
        <begin position="166"/>
        <end position="184"/>
    </location>
</feature>
<dbReference type="InterPro" id="IPR016047">
    <property type="entry name" value="M23ase_b-sheet_dom"/>
</dbReference>
<sequence length="377" mass="39099">MMKRLRPLRPVLAVAALAWLVSACSFNPVGGNGTELTGVQVGGRSIPADGVYVVQRGDTIYGIAREYNLSVRSLIDANRLVPPYQLTVGQVLRLSTSNEYVVRPGDSLLRIARKTGVSYSTLLRMNAISNPNHIRIGQRLQLPVAGAETAAAAPVAQNQIAPVAQNEAAPAAAGEEPAPAAAESAPPPARSDGYRPLGEREAAAAPPPPPPPPPAAAEPAAAPAPAAAEPAPAAAAAEAAAVPSAPPPPPESGQGFLWPVKGRVIDPFGAAGKGVHNDGINIAVSKDTPVRAAQDGVVVYAGNELRGFGNLLLIKHANGWTTAYAHNDRLMVRRGETVRRGQEVALSGDSGGVTEPQLHFEIRHGTRAVNPETLLKE</sequence>
<comment type="similarity">
    <text evidence="1">Belongs to the E.coli NlpD/Haemophilus LppB family.</text>
</comment>
<feature type="domain" description="LysM" evidence="3">
    <location>
        <begin position="98"/>
        <end position="142"/>
    </location>
</feature>
<accession>A0A1J5RKB3</accession>
<dbReference type="Gene3D" id="2.70.70.10">
    <property type="entry name" value="Glucose Permease (Domain IIA)"/>
    <property type="match status" value="1"/>
</dbReference>
<keyword evidence="4" id="KW-0378">Hydrolase</keyword>
<dbReference type="EMBL" id="MLJW01000309">
    <property type="protein sequence ID" value="OIQ89987.1"/>
    <property type="molecule type" value="Genomic_DNA"/>
</dbReference>
<dbReference type="CDD" id="cd12797">
    <property type="entry name" value="M23_peptidase"/>
    <property type="match status" value="1"/>
</dbReference>
<name>A0A1J5RKB3_9ZZZZ</name>
<dbReference type="InterPro" id="IPR018392">
    <property type="entry name" value="LysM"/>
</dbReference>
<dbReference type="SUPFAM" id="SSF54106">
    <property type="entry name" value="LysM domain"/>
    <property type="match status" value="2"/>
</dbReference>
<dbReference type="PANTHER" id="PTHR21666:SF263">
    <property type="entry name" value="MUREIN HYDROLASE ACTIVATOR NLPD"/>
    <property type="match status" value="1"/>
</dbReference>
<evidence type="ECO:0000256" key="1">
    <source>
        <dbReference type="ARBA" id="ARBA00038420"/>
    </source>
</evidence>
<dbReference type="PROSITE" id="PS51782">
    <property type="entry name" value="LYSM"/>
    <property type="match status" value="2"/>
</dbReference>
<dbReference type="Pfam" id="PF01476">
    <property type="entry name" value="LysM"/>
    <property type="match status" value="2"/>
</dbReference>
<dbReference type="GO" id="GO:0004222">
    <property type="term" value="F:metalloendopeptidase activity"/>
    <property type="evidence" value="ECO:0007669"/>
    <property type="project" value="TreeGrafter"/>
</dbReference>
<reference evidence="4" key="1">
    <citation type="submission" date="2016-10" db="EMBL/GenBank/DDBJ databases">
        <title>Sequence of Gallionella enrichment culture.</title>
        <authorList>
            <person name="Poehlein A."/>
            <person name="Muehling M."/>
            <person name="Daniel R."/>
        </authorList>
    </citation>
    <scope>NUCLEOTIDE SEQUENCE</scope>
</reference>
<evidence type="ECO:0000259" key="3">
    <source>
        <dbReference type="PROSITE" id="PS51782"/>
    </source>
</evidence>
<dbReference type="SMART" id="SM00257">
    <property type="entry name" value="LysM"/>
    <property type="match status" value="2"/>
</dbReference>
<organism evidence="4">
    <name type="scientific">mine drainage metagenome</name>
    <dbReference type="NCBI Taxonomy" id="410659"/>
    <lineage>
        <taxon>unclassified sequences</taxon>
        <taxon>metagenomes</taxon>
        <taxon>ecological metagenomes</taxon>
    </lineage>
</organism>
<protein>
    <submittedName>
        <fullName evidence="4">Murein hydrolase activator NlpD</fullName>
    </submittedName>
</protein>
<dbReference type="SUPFAM" id="SSF51261">
    <property type="entry name" value="Duplicated hybrid motif"/>
    <property type="match status" value="1"/>
</dbReference>
<dbReference type="Pfam" id="PF01551">
    <property type="entry name" value="Peptidase_M23"/>
    <property type="match status" value="1"/>
</dbReference>
<evidence type="ECO:0000313" key="4">
    <source>
        <dbReference type="EMBL" id="OIQ89987.1"/>
    </source>
</evidence>
<dbReference type="CDD" id="cd00118">
    <property type="entry name" value="LysM"/>
    <property type="match status" value="2"/>
</dbReference>
<comment type="caution">
    <text evidence="4">The sequence shown here is derived from an EMBL/GenBank/DDBJ whole genome shotgun (WGS) entry which is preliminary data.</text>
</comment>
<proteinExistence type="inferred from homology"/>
<feature type="domain" description="LysM" evidence="3">
    <location>
        <begin position="50"/>
        <end position="94"/>
    </location>
</feature>
<feature type="region of interest" description="Disordered" evidence="2">
    <location>
        <begin position="166"/>
        <end position="258"/>
    </location>
</feature>
<dbReference type="InterPro" id="IPR011055">
    <property type="entry name" value="Dup_hybrid_motif"/>
</dbReference>
<feature type="compositionally biased region" description="Low complexity" evidence="2">
    <location>
        <begin position="217"/>
        <end position="243"/>
    </location>
</feature>